<name>A0A160V6J5_9ZZZZ</name>
<protein>
    <submittedName>
        <fullName evidence="1">Uncharacterized protein</fullName>
    </submittedName>
</protein>
<proteinExistence type="predicted"/>
<organism evidence="1">
    <name type="scientific">hydrothermal vent metagenome</name>
    <dbReference type="NCBI Taxonomy" id="652676"/>
    <lineage>
        <taxon>unclassified sequences</taxon>
        <taxon>metagenomes</taxon>
        <taxon>ecological metagenomes</taxon>
    </lineage>
</organism>
<sequence>MWGEQRATELEASLQQTAQQLWDLGQVTPHRDLEPGFYQ</sequence>
<reference evidence="1" key="1">
    <citation type="submission" date="2015-10" db="EMBL/GenBank/DDBJ databases">
        <authorList>
            <person name="Gilbert D.G."/>
        </authorList>
    </citation>
    <scope>NUCLEOTIDE SEQUENCE</scope>
</reference>
<dbReference type="AlphaFoldDB" id="A0A160V6J5"/>
<dbReference type="EMBL" id="FAXA01000057">
    <property type="protein sequence ID" value="CUV01396.1"/>
    <property type="molecule type" value="Genomic_DNA"/>
</dbReference>
<evidence type="ECO:0000313" key="1">
    <source>
        <dbReference type="EMBL" id="CUV01396.1"/>
    </source>
</evidence>
<gene>
    <name evidence="1" type="ORF">MGWOODY_Clf1829</name>
</gene>
<accession>A0A160V6J5</accession>